<dbReference type="Pfam" id="PF08279">
    <property type="entry name" value="HTH_11"/>
    <property type="match status" value="1"/>
</dbReference>
<evidence type="ECO:0000313" key="4">
    <source>
        <dbReference type="EMBL" id="OZM57845.1"/>
    </source>
</evidence>
<accession>A0A263BVW5</accession>
<dbReference type="InterPro" id="IPR004173">
    <property type="entry name" value="3H_domain"/>
</dbReference>
<dbReference type="RefSeq" id="WP_094923035.1">
    <property type="nucleotide sequence ID" value="NZ_NPIA01000002.1"/>
</dbReference>
<feature type="binding site" evidence="1">
    <location>
        <position position="151"/>
    </location>
    <ligand>
        <name>Ni(2+)</name>
        <dbReference type="ChEBI" id="CHEBI:49786"/>
    </ligand>
</feature>
<dbReference type="PANTHER" id="PTHR40068:SF1">
    <property type="entry name" value="TRANSCRIPTION REPRESSOR NIAR-RELATED"/>
    <property type="match status" value="1"/>
</dbReference>
<dbReference type="Gene3D" id="3.30.1340.20">
    <property type="entry name" value="3H domain"/>
    <property type="match status" value="1"/>
</dbReference>
<organism evidence="4 5">
    <name type="scientific">Lottiidibacillus patelloidae</name>
    <dbReference type="NCBI Taxonomy" id="2670334"/>
    <lineage>
        <taxon>Bacteria</taxon>
        <taxon>Bacillati</taxon>
        <taxon>Bacillota</taxon>
        <taxon>Bacilli</taxon>
        <taxon>Bacillales</taxon>
        <taxon>Bacillaceae</taxon>
        <taxon>Lottiidibacillus</taxon>
    </lineage>
</organism>
<dbReference type="Pfam" id="PF02829">
    <property type="entry name" value="3H"/>
    <property type="match status" value="1"/>
</dbReference>
<dbReference type="PANTHER" id="PTHR40068">
    <property type="entry name" value="TRANSCRIPTION REPRESSOR NIAR-RELATED"/>
    <property type="match status" value="1"/>
</dbReference>
<dbReference type="InterPro" id="IPR036388">
    <property type="entry name" value="WH-like_DNA-bd_sf"/>
</dbReference>
<dbReference type="InterPro" id="IPR013196">
    <property type="entry name" value="HTH_11"/>
</dbReference>
<dbReference type="GO" id="GO:0046872">
    <property type="term" value="F:metal ion binding"/>
    <property type="evidence" value="ECO:0007669"/>
    <property type="project" value="UniProtKB-KW"/>
</dbReference>
<dbReference type="InterPro" id="IPR036390">
    <property type="entry name" value="WH_DNA-bd_sf"/>
</dbReference>
<dbReference type="SUPFAM" id="SSF75500">
    <property type="entry name" value="Putative transcriptional regulator TM1602, C-terminal domain"/>
    <property type="match status" value="1"/>
</dbReference>
<dbReference type="InterPro" id="IPR026043">
    <property type="entry name" value="NadR"/>
</dbReference>
<reference evidence="4 5" key="2">
    <citation type="submission" date="2017-09" db="EMBL/GenBank/DDBJ databases">
        <title>Bacillus patelloidae sp. nov., isolated from the intestinal tract of a marine limpet.</title>
        <authorList>
            <person name="Liu R."/>
            <person name="Dong C."/>
            <person name="Shao Z."/>
        </authorList>
    </citation>
    <scope>NUCLEOTIDE SEQUENCE [LARGE SCALE GENOMIC DNA]</scope>
    <source>
        <strain evidence="4 5">SA5d-4</strain>
    </source>
</reference>
<evidence type="ECO:0000256" key="1">
    <source>
        <dbReference type="PIRSR" id="PIRSR037847-1"/>
    </source>
</evidence>
<keyword evidence="1" id="KW-0479">Metal-binding</keyword>
<dbReference type="PIRSF" id="PIRSF037847">
    <property type="entry name" value="NiaR"/>
    <property type="match status" value="1"/>
</dbReference>
<dbReference type="InterPro" id="IPR035922">
    <property type="entry name" value="3H_dom_sf"/>
</dbReference>
<feature type="binding site" evidence="1">
    <location>
        <position position="84"/>
    </location>
    <ligand>
        <name>Ni(2+)</name>
        <dbReference type="ChEBI" id="CHEBI:49786"/>
    </ligand>
</feature>
<feature type="domain" description="3H" evidence="2">
    <location>
        <begin position="81"/>
        <end position="175"/>
    </location>
</feature>
<dbReference type="AlphaFoldDB" id="A0A263BVW5"/>
<reference evidence="5" key="1">
    <citation type="submission" date="2017-08" db="EMBL/GenBank/DDBJ databases">
        <authorList>
            <person name="Huang Z."/>
        </authorList>
    </citation>
    <scope>NUCLEOTIDE SEQUENCE [LARGE SCALE GENOMIC DNA]</scope>
    <source>
        <strain evidence="5">SA5d-4</strain>
    </source>
</reference>
<feature type="binding site" evidence="1">
    <location>
        <position position="92"/>
    </location>
    <ligand>
        <name>Ni(2+)</name>
        <dbReference type="ChEBI" id="CHEBI:49786"/>
    </ligand>
</feature>
<dbReference type="Proteomes" id="UP000217083">
    <property type="component" value="Unassembled WGS sequence"/>
</dbReference>
<evidence type="ECO:0000259" key="3">
    <source>
        <dbReference type="Pfam" id="PF08279"/>
    </source>
</evidence>
<protein>
    <submittedName>
        <fullName evidence="4">Transcription repressor NadR</fullName>
    </submittedName>
</protein>
<name>A0A263BVW5_9BACI</name>
<dbReference type="EMBL" id="NPIA01000002">
    <property type="protein sequence ID" value="OZM57845.1"/>
    <property type="molecule type" value="Genomic_DNA"/>
</dbReference>
<gene>
    <name evidence="4" type="ORF">CIB95_05675</name>
</gene>
<feature type="domain" description="Helix-turn-helix type 11" evidence="3">
    <location>
        <begin position="13"/>
        <end position="65"/>
    </location>
</feature>
<keyword evidence="5" id="KW-1185">Reference proteome</keyword>
<dbReference type="Gene3D" id="1.10.10.10">
    <property type="entry name" value="Winged helix-like DNA-binding domain superfamily/Winged helix DNA-binding domain"/>
    <property type="match status" value="1"/>
</dbReference>
<comment type="caution">
    <text evidence="4">The sequence shown here is derived from an EMBL/GenBank/DDBJ whole genome shotgun (WGS) entry which is preliminary data.</text>
</comment>
<evidence type="ECO:0000313" key="5">
    <source>
        <dbReference type="Proteomes" id="UP000217083"/>
    </source>
</evidence>
<evidence type="ECO:0000259" key="2">
    <source>
        <dbReference type="Pfam" id="PF02829"/>
    </source>
</evidence>
<proteinExistence type="predicted"/>
<keyword evidence="1" id="KW-0533">Nickel</keyword>
<feature type="binding site" evidence="1">
    <location>
        <position position="153"/>
    </location>
    <ligand>
        <name>Ni(2+)</name>
        <dbReference type="ChEBI" id="CHEBI:49786"/>
    </ligand>
</feature>
<sequence>MKEAEKKILGEKRRSMLLQWLKESEQPLTGSELSNRTNVSRQVIVQDISLLKARNEPIMATAQGYVYFQHTKTDKPNKVVVSNHPPEKTEEELNIIVDFGVTVKDVTIEHPIYGDLTASLMLKNRHDVAMFIDKFTSTNASLLSELTDGVHLHTLEAEKMEQIDQACAALKQAGFILET</sequence>
<dbReference type="SUPFAM" id="SSF46785">
    <property type="entry name" value="Winged helix' DNA-binding domain"/>
    <property type="match status" value="1"/>
</dbReference>